<evidence type="ECO:0000256" key="1">
    <source>
        <dbReference type="SAM" id="Phobius"/>
    </source>
</evidence>
<sequence>MGPAEAKLNLQRLVGKFSLFFALIYVQILIAAVVVAFRDGLQPLAVWLLLLVPMAAFVPAAVDAVKLHRTREPERLRHLWRRCGLLGVSGMALLMVAALVIGVIDR</sequence>
<feature type="transmembrane region" description="Helical" evidence="1">
    <location>
        <begin position="44"/>
        <end position="62"/>
    </location>
</feature>
<feature type="transmembrane region" description="Helical" evidence="1">
    <location>
        <begin position="83"/>
        <end position="104"/>
    </location>
</feature>
<comment type="caution">
    <text evidence="2">The sequence shown here is derived from an EMBL/GenBank/DDBJ whole genome shotgun (WGS) entry which is preliminary data.</text>
</comment>
<organism evidence="2 3">
    <name type="scientific">Actinoplanes sandaracinus</name>
    <dbReference type="NCBI Taxonomy" id="3045177"/>
    <lineage>
        <taxon>Bacteria</taxon>
        <taxon>Bacillati</taxon>
        <taxon>Actinomycetota</taxon>
        <taxon>Actinomycetes</taxon>
        <taxon>Micromonosporales</taxon>
        <taxon>Micromonosporaceae</taxon>
        <taxon>Actinoplanes</taxon>
    </lineage>
</organism>
<evidence type="ECO:0000313" key="2">
    <source>
        <dbReference type="EMBL" id="MDI6098176.1"/>
    </source>
</evidence>
<reference evidence="2 3" key="1">
    <citation type="submission" date="2023-05" db="EMBL/GenBank/DDBJ databases">
        <title>Actinoplanes sp. NEAU-A12 genome sequencing.</title>
        <authorList>
            <person name="Wang Z.-S."/>
        </authorList>
    </citation>
    <scope>NUCLEOTIDE SEQUENCE [LARGE SCALE GENOMIC DNA]</scope>
    <source>
        <strain evidence="2 3">NEAU-A12</strain>
    </source>
</reference>
<accession>A0ABT6WEL9</accession>
<dbReference type="RefSeq" id="WP_282757699.1">
    <property type="nucleotide sequence ID" value="NZ_JASCTH010000003.1"/>
</dbReference>
<proteinExistence type="predicted"/>
<keyword evidence="3" id="KW-1185">Reference proteome</keyword>
<dbReference type="Proteomes" id="UP001241758">
    <property type="component" value="Unassembled WGS sequence"/>
</dbReference>
<dbReference type="EMBL" id="JASCTH010000003">
    <property type="protein sequence ID" value="MDI6098176.1"/>
    <property type="molecule type" value="Genomic_DNA"/>
</dbReference>
<gene>
    <name evidence="2" type="ORF">QLQ12_06110</name>
</gene>
<keyword evidence="1" id="KW-0472">Membrane</keyword>
<protein>
    <submittedName>
        <fullName evidence="2">Uncharacterized protein</fullName>
    </submittedName>
</protein>
<name>A0ABT6WEL9_9ACTN</name>
<keyword evidence="1" id="KW-0812">Transmembrane</keyword>
<feature type="transmembrane region" description="Helical" evidence="1">
    <location>
        <begin position="17"/>
        <end position="38"/>
    </location>
</feature>
<keyword evidence="1" id="KW-1133">Transmembrane helix</keyword>
<evidence type="ECO:0000313" key="3">
    <source>
        <dbReference type="Proteomes" id="UP001241758"/>
    </source>
</evidence>